<dbReference type="Proteomes" id="UP000887116">
    <property type="component" value="Unassembled WGS sequence"/>
</dbReference>
<proteinExistence type="predicted"/>
<keyword evidence="2" id="KW-1185">Reference proteome</keyword>
<dbReference type="EMBL" id="BMAO01001504">
    <property type="protein sequence ID" value="GFQ73935.1"/>
    <property type="molecule type" value="Genomic_DNA"/>
</dbReference>
<protein>
    <submittedName>
        <fullName evidence="1">Uncharacterized protein</fullName>
    </submittedName>
</protein>
<dbReference type="AlphaFoldDB" id="A0A8X6IAY1"/>
<reference evidence="1" key="1">
    <citation type="submission" date="2020-07" db="EMBL/GenBank/DDBJ databases">
        <title>Multicomponent nature underlies the extraordinary mechanical properties of spider dragline silk.</title>
        <authorList>
            <person name="Kono N."/>
            <person name="Nakamura H."/>
            <person name="Mori M."/>
            <person name="Yoshida Y."/>
            <person name="Ohtoshi R."/>
            <person name="Malay A.D."/>
            <person name="Moran D.A.P."/>
            <person name="Tomita M."/>
            <person name="Numata K."/>
            <person name="Arakawa K."/>
        </authorList>
    </citation>
    <scope>NUCLEOTIDE SEQUENCE</scope>
</reference>
<organism evidence="1 2">
    <name type="scientific">Trichonephila clavata</name>
    <name type="common">Joro spider</name>
    <name type="synonym">Nephila clavata</name>
    <dbReference type="NCBI Taxonomy" id="2740835"/>
    <lineage>
        <taxon>Eukaryota</taxon>
        <taxon>Metazoa</taxon>
        <taxon>Ecdysozoa</taxon>
        <taxon>Arthropoda</taxon>
        <taxon>Chelicerata</taxon>
        <taxon>Arachnida</taxon>
        <taxon>Araneae</taxon>
        <taxon>Araneomorphae</taxon>
        <taxon>Entelegynae</taxon>
        <taxon>Araneoidea</taxon>
        <taxon>Nephilidae</taxon>
        <taxon>Trichonephila</taxon>
    </lineage>
</organism>
<evidence type="ECO:0000313" key="1">
    <source>
        <dbReference type="EMBL" id="GFQ73935.1"/>
    </source>
</evidence>
<gene>
    <name evidence="1" type="ORF">TNCT_271891</name>
</gene>
<evidence type="ECO:0000313" key="2">
    <source>
        <dbReference type="Proteomes" id="UP000887116"/>
    </source>
</evidence>
<comment type="caution">
    <text evidence="1">The sequence shown here is derived from an EMBL/GenBank/DDBJ whole genome shotgun (WGS) entry which is preliminary data.</text>
</comment>
<accession>A0A8X6IAY1</accession>
<name>A0A8X6IAY1_TRICU</name>
<sequence length="117" mass="13583">MDEEDEMNFENNAQVVVYGLVWFQIGHDVMSSFQCNIPLHFSMLYLVIQFFINNGIPVQRAWRFEATLLASLVFCHFCAKGASIFQIDVDADRALEFAGKRNIHLMFLFIILFLRAL</sequence>